<keyword evidence="3" id="KW-1185">Reference proteome</keyword>
<dbReference type="AlphaFoldDB" id="A0A8H3IIP1"/>
<evidence type="ECO:0000313" key="2">
    <source>
        <dbReference type="EMBL" id="CAF9922315.1"/>
    </source>
</evidence>
<dbReference type="Proteomes" id="UP000664534">
    <property type="component" value="Unassembled WGS sequence"/>
</dbReference>
<sequence length="242" mass="26763">MYTLTPYPSTPDLPPYPYWASHSHSRSDEDPYLRYSPVRAQRCLLSPYDSGYFGPSEPAFQQRRKRLQTVNPPPPPPPPPPPARPPSQLPHRLLSVEEAYRSVRTTEARRSSSDFSALADNDVLGSNTILISEKKSTVGDSRRKNNIFVRGLRRARDRVGAAIGAAGKRISRGSRAEGGCGVRRVDGAAGEVGVRNDGDVGGCEEKKGGRVRGRVLRGVQRLLRREEPVRLTPVEGRMLLDE</sequence>
<dbReference type="EMBL" id="CAJPDT010000030">
    <property type="protein sequence ID" value="CAF9922315.1"/>
    <property type="molecule type" value="Genomic_DNA"/>
</dbReference>
<reference evidence="2" key="1">
    <citation type="submission" date="2021-03" db="EMBL/GenBank/DDBJ databases">
        <authorList>
            <person name="Tagirdzhanova G."/>
        </authorList>
    </citation>
    <scope>NUCLEOTIDE SEQUENCE</scope>
</reference>
<dbReference type="SUPFAM" id="SSF101447">
    <property type="entry name" value="Formin homology 2 domain (FH2 domain)"/>
    <property type="match status" value="1"/>
</dbReference>
<proteinExistence type="predicted"/>
<accession>A0A8H3IIP1</accession>
<evidence type="ECO:0000256" key="1">
    <source>
        <dbReference type="SAM" id="MobiDB-lite"/>
    </source>
</evidence>
<feature type="region of interest" description="Disordered" evidence="1">
    <location>
        <begin position="53"/>
        <end position="89"/>
    </location>
</feature>
<feature type="region of interest" description="Disordered" evidence="1">
    <location>
        <begin position="1"/>
        <end position="33"/>
    </location>
</feature>
<protein>
    <submittedName>
        <fullName evidence="2">Uncharacterized protein</fullName>
    </submittedName>
</protein>
<gene>
    <name evidence="2" type="ORF">IMSHALPRED_005656</name>
</gene>
<comment type="caution">
    <text evidence="2">The sequence shown here is derived from an EMBL/GenBank/DDBJ whole genome shotgun (WGS) entry which is preliminary data.</text>
</comment>
<name>A0A8H3IIP1_9LECA</name>
<organism evidence="2 3">
    <name type="scientific">Imshaugia aleurites</name>
    <dbReference type="NCBI Taxonomy" id="172621"/>
    <lineage>
        <taxon>Eukaryota</taxon>
        <taxon>Fungi</taxon>
        <taxon>Dikarya</taxon>
        <taxon>Ascomycota</taxon>
        <taxon>Pezizomycotina</taxon>
        <taxon>Lecanoromycetes</taxon>
        <taxon>OSLEUM clade</taxon>
        <taxon>Lecanoromycetidae</taxon>
        <taxon>Lecanorales</taxon>
        <taxon>Lecanorineae</taxon>
        <taxon>Parmeliaceae</taxon>
        <taxon>Imshaugia</taxon>
    </lineage>
</organism>
<feature type="compositionally biased region" description="Pro residues" evidence="1">
    <location>
        <begin position="71"/>
        <end position="88"/>
    </location>
</feature>
<feature type="compositionally biased region" description="Pro residues" evidence="1">
    <location>
        <begin position="8"/>
        <end position="17"/>
    </location>
</feature>
<evidence type="ECO:0000313" key="3">
    <source>
        <dbReference type="Proteomes" id="UP000664534"/>
    </source>
</evidence>